<sequence length="426" mass="49521">MFTKFIRNKKIILIGLATYVFAALYLSEKIFVIFRRPSVEVKSSLVVSDESTPTPIDIKENIQRLCSKNFSHYNGYRNNTYLNSAVVIHKYKFVICLTPKSGCSFFKRFLYYISSHKSISSPFIYSLGAAHGLPLNTTKMLTEKQLEKVQGEYKFVLFVRDPYKRLFSSYVDKVFSRYDYWSGFSRKLIKESRPSAPDKSKKCGTDATLTDLIRYLVSQISEGKSMDSHFMPTHFITNPCSVKYDFIGKLENFKTDAATIFSKLHVEYQSILDEIDSGTIKDELEDVVNIVSGLKNNKKLNKNPCFDIHNFTRRMWRKLQIKGLICYKFNLTITKEELLSLNKTQFLSILTKYSNNSFSDPDCHKTRKFPFLEAYYSVPKKDLEDLAKLFSSECELWDYPIKPDIIFDPDKRISTGPFTYFNFDDV</sequence>
<comment type="similarity">
    <text evidence="2 9">Belongs to the sulfotransferase 2 family.</text>
</comment>
<dbReference type="InterPro" id="IPR005331">
    <property type="entry name" value="Sulfotransferase"/>
</dbReference>
<keyword evidence="6 9" id="KW-0333">Golgi apparatus</keyword>
<evidence type="ECO:0000256" key="2">
    <source>
        <dbReference type="ARBA" id="ARBA00006339"/>
    </source>
</evidence>
<dbReference type="AlphaFoldDB" id="A0A0L8FVJ5"/>
<dbReference type="KEGG" id="obi:106880878"/>
<dbReference type="InterPro" id="IPR018011">
    <property type="entry name" value="Carb_sulfotrans_8-10"/>
</dbReference>
<gene>
    <name evidence="10" type="ORF">OCBIM_22006648mg</name>
</gene>
<name>A0A0L8FVJ5_OCTBM</name>
<keyword evidence="7" id="KW-0472">Membrane</keyword>
<dbReference type="GO" id="GO:0000139">
    <property type="term" value="C:Golgi membrane"/>
    <property type="evidence" value="ECO:0007669"/>
    <property type="project" value="UniProtKB-SubCell"/>
</dbReference>
<organism evidence="10">
    <name type="scientific">Octopus bimaculoides</name>
    <name type="common">California two-spotted octopus</name>
    <dbReference type="NCBI Taxonomy" id="37653"/>
    <lineage>
        <taxon>Eukaryota</taxon>
        <taxon>Metazoa</taxon>
        <taxon>Spiralia</taxon>
        <taxon>Lophotrochozoa</taxon>
        <taxon>Mollusca</taxon>
        <taxon>Cephalopoda</taxon>
        <taxon>Coleoidea</taxon>
        <taxon>Octopodiformes</taxon>
        <taxon>Octopoda</taxon>
        <taxon>Incirrata</taxon>
        <taxon>Octopodidae</taxon>
        <taxon>Octopus</taxon>
    </lineage>
</organism>
<evidence type="ECO:0000256" key="9">
    <source>
        <dbReference type="RuleBase" id="RU364020"/>
    </source>
</evidence>
<proteinExistence type="inferred from homology"/>
<dbReference type="OrthoDB" id="2019940at2759"/>
<dbReference type="Pfam" id="PF03567">
    <property type="entry name" value="Sulfotransfer_2"/>
    <property type="match status" value="1"/>
</dbReference>
<evidence type="ECO:0000256" key="5">
    <source>
        <dbReference type="ARBA" id="ARBA00022989"/>
    </source>
</evidence>
<dbReference type="EC" id="2.8.2.-" evidence="9"/>
<evidence type="ECO:0000256" key="6">
    <source>
        <dbReference type="ARBA" id="ARBA00023034"/>
    </source>
</evidence>
<evidence type="ECO:0000256" key="8">
    <source>
        <dbReference type="ARBA" id="ARBA00023180"/>
    </source>
</evidence>
<evidence type="ECO:0000256" key="1">
    <source>
        <dbReference type="ARBA" id="ARBA00004323"/>
    </source>
</evidence>
<evidence type="ECO:0000256" key="4">
    <source>
        <dbReference type="ARBA" id="ARBA00022692"/>
    </source>
</evidence>
<dbReference type="PANTHER" id="PTHR12137:SF54">
    <property type="entry name" value="CARBOHYDRATE SULFOTRANSFERASE"/>
    <property type="match status" value="1"/>
</dbReference>
<dbReference type="GO" id="GO:0008146">
    <property type="term" value="F:sulfotransferase activity"/>
    <property type="evidence" value="ECO:0007669"/>
    <property type="project" value="InterPro"/>
</dbReference>
<keyword evidence="9" id="KW-0119">Carbohydrate metabolism</keyword>
<keyword evidence="3 9" id="KW-0808">Transferase</keyword>
<dbReference type="PANTHER" id="PTHR12137">
    <property type="entry name" value="CARBOHYDRATE SULFOTRANSFERASE"/>
    <property type="match status" value="1"/>
</dbReference>
<accession>A0A0L8FVJ5</accession>
<protein>
    <recommendedName>
        <fullName evidence="9">Carbohydrate sulfotransferase</fullName>
        <ecNumber evidence="9">2.8.2.-</ecNumber>
    </recommendedName>
</protein>
<dbReference type="EMBL" id="KQ426052">
    <property type="protein sequence ID" value="KOF68702.1"/>
    <property type="molecule type" value="Genomic_DNA"/>
</dbReference>
<keyword evidence="9" id="KW-0735">Signal-anchor</keyword>
<evidence type="ECO:0000313" key="10">
    <source>
        <dbReference type="EMBL" id="KOF68702.1"/>
    </source>
</evidence>
<reference evidence="10" key="1">
    <citation type="submission" date="2015-07" db="EMBL/GenBank/DDBJ databases">
        <title>MeaNS - Measles Nucleotide Surveillance Program.</title>
        <authorList>
            <person name="Tran T."/>
            <person name="Druce J."/>
        </authorList>
    </citation>
    <scope>NUCLEOTIDE SEQUENCE</scope>
    <source>
        <strain evidence="10">UCB-OBI-ISO-001</strain>
        <tissue evidence="10">Gonad</tissue>
    </source>
</reference>
<keyword evidence="4" id="KW-0812">Transmembrane</keyword>
<dbReference type="GO" id="GO:0016051">
    <property type="term" value="P:carbohydrate biosynthetic process"/>
    <property type="evidence" value="ECO:0007669"/>
    <property type="project" value="InterPro"/>
</dbReference>
<evidence type="ECO:0000256" key="7">
    <source>
        <dbReference type="ARBA" id="ARBA00023136"/>
    </source>
</evidence>
<comment type="subcellular location">
    <subcellularLocation>
        <location evidence="1 9">Golgi apparatus membrane</location>
        <topology evidence="1 9">Single-pass type II membrane protein</topology>
    </subcellularLocation>
</comment>
<keyword evidence="5" id="KW-1133">Transmembrane helix</keyword>
<keyword evidence="8 9" id="KW-0325">Glycoprotein</keyword>
<evidence type="ECO:0000256" key="3">
    <source>
        <dbReference type="ARBA" id="ARBA00022679"/>
    </source>
</evidence>